<evidence type="ECO:0008006" key="4">
    <source>
        <dbReference type="Google" id="ProtNLM"/>
    </source>
</evidence>
<feature type="region of interest" description="Disordered" evidence="1">
    <location>
        <begin position="434"/>
        <end position="555"/>
    </location>
</feature>
<accession>A0A9Q8WMA5</accession>
<organism evidence="2 3">
    <name type="scientific">Colletotrichum lupini</name>
    <dbReference type="NCBI Taxonomy" id="145971"/>
    <lineage>
        <taxon>Eukaryota</taxon>
        <taxon>Fungi</taxon>
        <taxon>Dikarya</taxon>
        <taxon>Ascomycota</taxon>
        <taxon>Pezizomycotina</taxon>
        <taxon>Sordariomycetes</taxon>
        <taxon>Hypocreomycetidae</taxon>
        <taxon>Glomerellales</taxon>
        <taxon>Glomerellaceae</taxon>
        <taxon>Colletotrichum</taxon>
        <taxon>Colletotrichum acutatum species complex</taxon>
    </lineage>
</organism>
<evidence type="ECO:0000313" key="2">
    <source>
        <dbReference type="EMBL" id="UQC88476.1"/>
    </source>
</evidence>
<feature type="region of interest" description="Disordered" evidence="1">
    <location>
        <begin position="206"/>
        <end position="226"/>
    </location>
</feature>
<dbReference type="InterPro" id="IPR052973">
    <property type="entry name" value="Fungal_sec-metab_reg_TF"/>
</dbReference>
<feature type="compositionally biased region" description="Basic and acidic residues" evidence="1">
    <location>
        <begin position="1"/>
        <end position="14"/>
    </location>
</feature>
<feature type="compositionally biased region" description="Polar residues" evidence="1">
    <location>
        <begin position="539"/>
        <end position="555"/>
    </location>
</feature>
<evidence type="ECO:0000313" key="3">
    <source>
        <dbReference type="Proteomes" id="UP000830671"/>
    </source>
</evidence>
<name>A0A9Q8WMA5_9PEZI</name>
<feature type="compositionally biased region" description="Low complexity" evidence="1">
    <location>
        <begin position="474"/>
        <end position="505"/>
    </location>
</feature>
<dbReference type="GeneID" id="73347944"/>
<feature type="compositionally biased region" description="Low complexity" evidence="1">
    <location>
        <begin position="512"/>
        <end position="538"/>
    </location>
</feature>
<feature type="compositionally biased region" description="Polar residues" evidence="1">
    <location>
        <begin position="37"/>
        <end position="58"/>
    </location>
</feature>
<gene>
    <name evidence="2" type="ORF">CLUP02_14000</name>
</gene>
<feature type="region of interest" description="Disordered" evidence="1">
    <location>
        <begin position="633"/>
        <end position="701"/>
    </location>
</feature>
<protein>
    <recommendedName>
        <fullName evidence="4">Tyrosine-protein phosphatase non-receptor type 6</fullName>
    </recommendedName>
</protein>
<feature type="region of interest" description="Disordered" evidence="1">
    <location>
        <begin position="1013"/>
        <end position="1040"/>
    </location>
</feature>
<dbReference type="PANTHER" id="PTHR35392">
    <property type="entry name" value="ZN(II)2CYS6 TRANSCRIPTION FACTOR (EUROFUNG)-RELATED-RELATED"/>
    <property type="match status" value="1"/>
</dbReference>
<sequence length="1040" mass="115649">METLVKRDAGKEEEPGPLVLEISTPATSRESRRTETKQQTSSNTLNHKTRASSKNQSKTAQRRQAAATQEKHQTETRTQTRSIKVTTLTWINHSAPKPKHRNSVNPKSTTFTIPVAGLSLTRFTSVNDTRSLPTNKGFSTAVSVFRVSLTARNSERGLVVPARSTDFHPSRLSIHTSSLFLFSHHNNNIQIHAIDILEKVLHQPEVPPATKPKSTTTSTTTSPPPPHYCVRALPEVQYHLTSRSQFPAPYLTGGPGPCFLRSFPLRCSVHVPLNPDRPTLFLFVHLGLGPHPPTFTHLELRRSSTETKSDCPSFILDRPCGGFFRFPGLNWHHLPSAHSLFGCSPPPRTRFFYPSLFSGRSFASVNLGGAPPHNLPNFKEKARQPDRANHPLFFSKLFSSSLFSLIFSATYNYTNVHRGWVKGSCCCDKGNKTTQLASMHPAPSLLEAPPKNGSEESGNRPQTGSPSMSHHELPQSQQSPLQQQQSLPAQHQPQQQQTTPQHQSQQPPPTPGQSASPPLRKDTNSSISTQATAASAATNMSVDTSNTSYSADTSPNLTSIFHVKDGSDVSNRVRASRRRTGPLSQQQREKAALIRKLGACNDCRRRRVACHPSHHNMTWEDAVRKYHRSHSPSIQDIAPSMAGQRPLSPAPALNNNNVKSMFTQDPEEMEIDSPTPPGGHRLSESRIRTPLPTGPRLDKPPILPGIDSLKSDLQTNVSRILSTPSRSRYSSAQALLLYWQDDPDFSVGSSVKELGEVFDQYYRYTFSITTIPSASEACKSPWRWLSRKITDFVEDRDQRDVLKIVYYNGHSYLDGNREMVLASSKDKDKAETIRWSGIQQVLEEACSDTLIVMDAAFFPSSKMHRQQGVLELVAAAVSEEHFDALDRCTFTKVLTEHLKTRASQRFTSPFSAAELHSKLLSNYPSLVQDRNPEKETINSFPSPLHMQMSGNARLPSILLAPLNIGPLRTSLPFGTEGQQLVLSFRIGDEPIDIDNWTEWLRMMPEGVKDALSYSMSDQTDPSPPKPLFLSEPFAGPAFTR</sequence>
<reference evidence="2" key="1">
    <citation type="journal article" date="2021" name="Mol. Plant Microbe Interact.">
        <title>Complete Genome Sequence of the Plant-Pathogenic Fungus Colletotrichum lupini.</title>
        <authorList>
            <person name="Baroncelli R."/>
            <person name="Pensec F."/>
            <person name="Da Lio D."/>
            <person name="Boufleur T."/>
            <person name="Vicente I."/>
            <person name="Sarrocco S."/>
            <person name="Picot A."/>
            <person name="Baraldi E."/>
            <person name="Sukno S."/>
            <person name="Thon M."/>
            <person name="Le Floch G."/>
        </authorList>
    </citation>
    <scope>NUCLEOTIDE SEQUENCE</scope>
    <source>
        <strain evidence="2">IMI 504893</strain>
    </source>
</reference>
<dbReference type="KEGG" id="clup:CLUP02_14000"/>
<feature type="compositionally biased region" description="Polar residues" evidence="1">
    <location>
        <begin position="459"/>
        <end position="468"/>
    </location>
</feature>
<evidence type="ECO:0000256" key="1">
    <source>
        <dbReference type="SAM" id="MobiDB-lite"/>
    </source>
</evidence>
<dbReference type="EMBL" id="CP019479">
    <property type="protein sequence ID" value="UQC88476.1"/>
    <property type="molecule type" value="Genomic_DNA"/>
</dbReference>
<proteinExistence type="predicted"/>
<dbReference type="PANTHER" id="PTHR35392:SF3">
    <property type="entry name" value="ZN(2)-C6 FUNGAL-TYPE DOMAIN-CONTAINING PROTEIN"/>
    <property type="match status" value="1"/>
</dbReference>
<dbReference type="AlphaFoldDB" id="A0A9Q8WMA5"/>
<keyword evidence="3" id="KW-1185">Reference proteome</keyword>
<feature type="region of interest" description="Disordered" evidence="1">
    <location>
        <begin position="1"/>
        <end position="81"/>
    </location>
</feature>
<dbReference type="RefSeq" id="XP_049150080.1">
    <property type="nucleotide sequence ID" value="XM_049292934.1"/>
</dbReference>
<feature type="compositionally biased region" description="Low complexity" evidence="1">
    <location>
        <begin position="211"/>
        <end position="221"/>
    </location>
</feature>
<dbReference type="Proteomes" id="UP000830671">
    <property type="component" value="Chromosome 7"/>
</dbReference>